<comment type="caution">
    <text evidence="1">The sequence shown here is derived from an EMBL/GenBank/DDBJ whole genome shotgun (WGS) entry which is preliminary data.</text>
</comment>
<gene>
    <name evidence="1" type="ORF">RJ41_08035</name>
</gene>
<sequence>MDAGKDINFPTLGEIVNEIFSAFGVFPQKNDKGHRIVNEKQKKTFQKTLQRLAKEESYIQERLDELIQLLADIVNEACGRNHIGAVTFQVVHDFLDEYRASTTFFTTFLNKKANIEWLAFYRVLPSLLSSLFCHAGRFRLYPLSVWLPEPSVFLPTYNAGTKNTALSKVWNWIYKDIKISQRSFHCLTKNNFEAPYAQNLENVQGWCSGRSLPSLHALFSNLDTSLNQHDWFSLPADGMRALGYKTALLLARISTYTFNVLEKNYGQSKVQELSEFARQQVIVSAAIGKSSYDLTCQWLDRESVKSAEAQLYYSSDFLFFLYGKKDKILNDVNPNLRGHWEKCCLEIGLNWNRLITAHNLREQAAAFDKRKPDNYERMHKLGVSLRKDSDSTLESIEDYRKQLHSFDLEPHLQWLANWCEAVYYYRKGDDESAFTFYKKAFDNSKYKIGGDHYGLVNQYVESAAKCRRWKEFTKGIAWAQYLGIKIRWHRGHDNPESPEALKFTYETLGMDKMRYYQL</sequence>
<dbReference type="AlphaFoldDB" id="A0A0B3YIS2"/>
<organism evidence="1 2">
    <name type="scientific">Alteromonas marina</name>
    <dbReference type="NCBI Taxonomy" id="203795"/>
    <lineage>
        <taxon>Bacteria</taxon>
        <taxon>Pseudomonadati</taxon>
        <taxon>Pseudomonadota</taxon>
        <taxon>Gammaproteobacteria</taxon>
        <taxon>Alteromonadales</taxon>
        <taxon>Alteromonadaceae</taxon>
        <taxon>Alteromonas/Salinimonas group</taxon>
        <taxon>Alteromonas</taxon>
    </lineage>
</organism>
<dbReference type="OrthoDB" id="6199498at2"/>
<evidence type="ECO:0000313" key="1">
    <source>
        <dbReference type="EMBL" id="KHT54452.1"/>
    </source>
</evidence>
<proteinExistence type="predicted"/>
<protein>
    <submittedName>
        <fullName evidence="1">Uncharacterized protein</fullName>
    </submittedName>
</protein>
<dbReference type="RefSeq" id="WP_039219092.1">
    <property type="nucleotide sequence ID" value="NZ_JWLW01000012.1"/>
</dbReference>
<dbReference type="Proteomes" id="UP000031197">
    <property type="component" value="Unassembled WGS sequence"/>
</dbReference>
<accession>A0A0B3YIS2</accession>
<evidence type="ECO:0000313" key="2">
    <source>
        <dbReference type="Proteomes" id="UP000031197"/>
    </source>
</evidence>
<name>A0A0B3YIS2_9ALTE</name>
<reference evidence="1 2" key="1">
    <citation type="submission" date="2014-12" db="EMBL/GenBank/DDBJ databases">
        <title>Genome sequencing of Alteromonas marina AD001.</title>
        <authorList>
            <person name="Adrian T.G.S."/>
            <person name="Chan K.G."/>
        </authorList>
    </citation>
    <scope>NUCLEOTIDE SEQUENCE [LARGE SCALE GENOMIC DNA]</scope>
    <source>
        <strain evidence="1 2">AD001</strain>
    </source>
</reference>
<dbReference type="EMBL" id="JWLW01000012">
    <property type="protein sequence ID" value="KHT54452.1"/>
    <property type="molecule type" value="Genomic_DNA"/>
</dbReference>
<keyword evidence="2" id="KW-1185">Reference proteome</keyword>